<dbReference type="Proteomes" id="UP001627154">
    <property type="component" value="Unassembled WGS sequence"/>
</dbReference>
<dbReference type="InterPro" id="IPR000980">
    <property type="entry name" value="SH2"/>
</dbReference>
<dbReference type="Pfam" id="PF00017">
    <property type="entry name" value="SH2"/>
    <property type="match status" value="1"/>
</dbReference>
<dbReference type="InterPro" id="IPR036036">
    <property type="entry name" value="SOCS_box-like_dom_sf"/>
</dbReference>
<gene>
    <name evidence="4" type="ORF">TKK_015543</name>
</gene>
<proteinExistence type="predicted"/>
<organism evidence="4 5">
    <name type="scientific">Trichogramma kaykai</name>
    <dbReference type="NCBI Taxonomy" id="54128"/>
    <lineage>
        <taxon>Eukaryota</taxon>
        <taxon>Metazoa</taxon>
        <taxon>Ecdysozoa</taxon>
        <taxon>Arthropoda</taxon>
        <taxon>Hexapoda</taxon>
        <taxon>Insecta</taxon>
        <taxon>Pterygota</taxon>
        <taxon>Neoptera</taxon>
        <taxon>Endopterygota</taxon>
        <taxon>Hymenoptera</taxon>
        <taxon>Apocrita</taxon>
        <taxon>Proctotrupomorpha</taxon>
        <taxon>Chalcidoidea</taxon>
        <taxon>Trichogrammatidae</taxon>
        <taxon>Trichogramma</taxon>
    </lineage>
</organism>
<accession>A0ABD2W9G4</accession>
<dbReference type="AlphaFoldDB" id="A0ABD2W9G4"/>
<dbReference type="SMART" id="SM00252">
    <property type="entry name" value="SH2"/>
    <property type="match status" value="1"/>
</dbReference>
<protein>
    <recommendedName>
        <fullName evidence="3">SH2 domain-containing protein</fullName>
    </recommendedName>
</protein>
<dbReference type="PROSITE" id="PS50001">
    <property type="entry name" value="SH2"/>
    <property type="match status" value="1"/>
</dbReference>
<dbReference type="Gene3D" id="3.30.505.10">
    <property type="entry name" value="SH2 domain"/>
    <property type="match status" value="1"/>
</dbReference>
<evidence type="ECO:0000256" key="1">
    <source>
        <dbReference type="ARBA" id="ARBA00022999"/>
    </source>
</evidence>
<reference evidence="4 5" key="1">
    <citation type="journal article" date="2024" name="bioRxiv">
        <title>A reference genome for Trichogramma kaykai: A tiny desert-dwelling parasitoid wasp with competing sex-ratio distorters.</title>
        <authorList>
            <person name="Culotta J."/>
            <person name="Lindsey A.R."/>
        </authorList>
    </citation>
    <scope>NUCLEOTIDE SEQUENCE [LARGE SCALE GENOMIC DNA]</scope>
    <source>
        <strain evidence="4 5">KSX58</strain>
    </source>
</reference>
<dbReference type="SUPFAM" id="SSF55550">
    <property type="entry name" value="SH2 domain"/>
    <property type="match status" value="1"/>
</dbReference>
<dbReference type="InterPro" id="IPR036860">
    <property type="entry name" value="SH2_dom_sf"/>
</dbReference>
<evidence type="ECO:0000259" key="3">
    <source>
        <dbReference type="PROSITE" id="PS50001"/>
    </source>
</evidence>
<dbReference type="CDD" id="cd09923">
    <property type="entry name" value="SH2_SOCS_family"/>
    <property type="match status" value="1"/>
</dbReference>
<dbReference type="PANTHER" id="PTHR10155:SF16">
    <property type="entry name" value="SUPPRESSOR OF CYTOKINE SIGNALING 2"/>
    <property type="match status" value="1"/>
</dbReference>
<evidence type="ECO:0000313" key="4">
    <source>
        <dbReference type="EMBL" id="KAL3389295.1"/>
    </source>
</evidence>
<name>A0ABD2W9G4_9HYME</name>
<keyword evidence="1 2" id="KW-0727">SH2 domain</keyword>
<sequence length="533" mass="59686">MMKEFEDTQADNGSNISLFFTCSRCSQVVNVHACICSAEYNYDFYDSDEVASSIYGSDCGYSDNTSLDEYMSTTSQEPNITRLSCEVSVDPPTTKISSQTKILSGGGIILFNDCPPTTSFDGDPEAGMHLVNVQRVHIKTFSSGGDCLVKQKPVEEQPLISGKDLESLCRMIQLPPTFITTIPCTVDDENSTETSYCGTTSAIFITPETCVSSETSKVAEVSEVSEISKDSSSPDKINMCTENHNCCSKENNSNNENNSNICGRSHCNVNCCDHSICHKVISSILACRNINACCWCSKGYQSNDMNDNGNSNKCVYAKRTIPFCHFFGGGIINFDEFTIAMHWISPPGDSEMRILTEPEIARLKDIKKTLLASGWYYENFTWSQADVLLKNAPIGRWLLRDSSDKRFTFSLSIKTTSGHIAVRISYVNGCFSFDTILHPGWNKVPIFPCPIRMIEHYIAYSKNPTGRYQSVWVGYYGEMHSKMCLEEPILKSVRSLSHLSRISVFKNRKILSSQIQKLPQRIKAYIEEYPYTM</sequence>
<dbReference type="EMBL" id="JBJJXI010000123">
    <property type="protein sequence ID" value="KAL3389295.1"/>
    <property type="molecule type" value="Genomic_DNA"/>
</dbReference>
<keyword evidence="5" id="KW-1185">Reference proteome</keyword>
<comment type="caution">
    <text evidence="4">The sequence shown here is derived from an EMBL/GenBank/DDBJ whole genome shotgun (WGS) entry which is preliminary data.</text>
</comment>
<dbReference type="SUPFAM" id="SSF158235">
    <property type="entry name" value="SOCS box-like"/>
    <property type="match status" value="1"/>
</dbReference>
<evidence type="ECO:0000313" key="5">
    <source>
        <dbReference type="Proteomes" id="UP001627154"/>
    </source>
</evidence>
<dbReference type="PANTHER" id="PTHR10155">
    <property type="entry name" value="PHOSPHATIDYLINOSITOL 3-KINASE REGULATORY SUBUNIT"/>
    <property type="match status" value="1"/>
</dbReference>
<evidence type="ECO:0000256" key="2">
    <source>
        <dbReference type="PROSITE-ProRule" id="PRU00191"/>
    </source>
</evidence>
<feature type="domain" description="SH2" evidence="3">
    <location>
        <begin position="375"/>
        <end position="499"/>
    </location>
</feature>